<evidence type="ECO:0000313" key="8">
    <source>
        <dbReference type="Proteomes" id="UP000427906"/>
    </source>
</evidence>
<dbReference type="AlphaFoldDB" id="A0A5K7YP26"/>
<dbReference type="GO" id="GO:0005524">
    <property type="term" value="F:ATP binding"/>
    <property type="evidence" value="ECO:0007669"/>
    <property type="project" value="UniProtKB-KW"/>
</dbReference>
<dbReference type="CDD" id="cd18809">
    <property type="entry name" value="SF1_C_RecD"/>
    <property type="match status" value="1"/>
</dbReference>
<evidence type="ECO:0000256" key="2">
    <source>
        <dbReference type="ARBA" id="ARBA00022840"/>
    </source>
</evidence>
<dbReference type="OrthoDB" id="9763659at2"/>
<feature type="domain" description="ATP-dependent RecD2 DNA helicase SH3" evidence="5">
    <location>
        <begin position="567"/>
        <end position="633"/>
    </location>
</feature>
<evidence type="ECO:0000259" key="6">
    <source>
        <dbReference type="Pfam" id="PF23139"/>
    </source>
</evidence>
<dbReference type="Pfam" id="PF13604">
    <property type="entry name" value="AAA_30"/>
    <property type="match status" value="1"/>
</dbReference>
<dbReference type="GO" id="GO:0003678">
    <property type="term" value="F:DNA helicase activity"/>
    <property type="evidence" value="ECO:0007669"/>
    <property type="project" value="UniProtKB-ARBA"/>
</dbReference>
<sequence>MRRKTTRDQVTIRGRVEAVFYAGPRFSAGRLATSSGEEIQFAGRLFVREHEPVVLRGHWIIHPKYGRQFDVEAMEYDLELDTDGLAHYLANHPEIKGIGPVKARLIAERFGHDFDQALLERSESVAEAAKLPLAAVERLRDEWQKTREVNKAITWLAAFGLTHHQVTSLVKKLGNNVLGMLKADPYLIVREVRGFGFKRVDKIARKMGTPKEHDTRIRAGLLHCVEESLNDGDCWVEYEELVDRANTLLVMDVLDSRERIEKSLDALIEDGSLSCTSWGGRFLVAKPEIRRMEEDLAATLANGKQANPHFDDGDDLRSLISRVAPQLNQGQRDAVYTVLKNSISVISGGAGSGKTFTVSAVTNIFEEHELRVVLSAPTGKAAKRLEQVVGHSASTIHRLLGFNGKTYVRGPEDPIDADVIIIDEVSMVDIPLAWHLFRTIDLERTAVVLVGDHNQLPPVGPGNMLRDLTQSRAVPMVLLDTVVRQAGVLKENCIAVLSGEIRKTSEPEDSSRRAWYVVDQFTDQTDAQRFLLELFENVLDERLRYDLREDVQVLTPTHKGPLGTKSLNTELQRLIQKKLWDVEAPVPKPGRRPKFLLHDKVIQTRNNYDLGVMNGAMGNVIRIDRDGSMAIEFDGVPVDIESGSPNMQDLQLAYALTIHKAQGSEFPCAIVVVHKAHSFMHHRNLLYTGVTRARKTAVVIGDRWGIQNCARKRRQDERKTFLSLLLIPDQAGTTNDPAVSVELQI</sequence>
<evidence type="ECO:0000259" key="5">
    <source>
        <dbReference type="Pfam" id="PF18335"/>
    </source>
</evidence>
<dbReference type="Pfam" id="PF13538">
    <property type="entry name" value="UvrD_C_2"/>
    <property type="match status" value="1"/>
</dbReference>
<dbReference type="InterPro" id="IPR050534">
    <property type="entry name" value="Coronavir_polyprotein_1ab"/>
</dbReference>
<keyword evidence="7" id="KW-0347">Helicase</keyword>
<dbReference type="Gene3D" id="1.10.10.2220">
    <property type="match status" value="1"/>
</dbReference>
<dbReference type="InterPro" id="IPR027417">
    <property type="entry name" value="P-loop_NTPase"/>
</dbReference>
<dbReference type="CDD" id="cd17933">
    <property type="entry name" value="DEXSc_RecD-like"/>
    <property type="match status" value="1"/>
</dbReference>
<dbReference type="InterPro" id="IPR041451">
    <property type="entry name" value="RecD2_SH13"/>
</dbReference>
<feature type="domain" description="UvrD-like helicase C-terminal" evidence="3">
    <location>
        <begin position="652"/>
        <end position="700"/>
    </location>
</feature>
<protein>
    <submittedName>
        <fullName evidence="7">ATP-dependent RecD-like DNA helicase</fullName>
    </submittedName>
</protein>
<dbReference type="InterPro" id="IPR029493">
    <property type="entry name" value="RecD2-like_HHH"/>
</dbReference>
<dbReference type="Pfam" id="PF23139">
    <property type="entry name" value="OB_YrrC"/>
    <property type="match status" value="1"/>
</dbReference>
<dbReference type="InterPro" id="IPR027785">
    <property type="entry name" value="UvrD-like_helicase_C"/>
</dbReference>
<organism evidence="7 8">
    <name type="scientific">Desulfosarcina alkanivorans</name>
    <dbReference type="NCBI Taxonomy" id="571177"/>
    <lineage>
        <taxon>Bacteria</taxon>
        <taxon>Pseudomonadati</taxon>
        <taxon>Thermodesulfobacteriota</taxon>
        <taxon>Desulfobacteria</taxon>
        <taxon>Desulfobacterales</taxon>
        <taxon>Desulfosarcinaceae</taxon>
        <taxon>Desulfosarcina</taxon>
    </lineage>
</organism>
<dbReference type="PANTHER" id="PTHR43788:SF6">
    <property type="entry name" value="DNA HELICASE B"/>
    <property type="match status" value="1"/>
</dbReference>
<proteinExistence type="predicted"/>
<keyword evidence="8" id="KW-1185">Reference proteome</keyword>
<gene>
    <name evidence="7" type="primary">recD2_1</name>
    <name evidence="7" type="ORF">DSCA_02870</name>
</gene>
<feature type="domain" description="ATP-dependent RecD2 DNA helicase-like helix-hairpin-helix" evidence="4">
    <location>
        <begin position="146"/>
        <end position="234"/>
    </location>
</feature>
<dbReference type="Pfam" id="PF14490">
    <property type="entry name" value="HHH_RecD2"/>
    <property type="match status" value="1"/>
</dbReference>
<dbReference type="KEGG" id="dalk:DSCA_02870"/>
<keyword evidence="1" id="KW-0547">Nucleotide-binding</keyword>
<keyword evidence="2" id="KW-0067">ATP-binding</keyword>
<dbReference type="Gene3D" id="3.40.50.300">
    <property type="entry name" value="P-loop containing nucleotide triphosphate hydrolases"/>
    <property type="match status" value="2"/>
</dbReference>
<dbReference type="Proteomes" id="UP000427906">
    <property type="component" value="Chromosome"/>
</dbReference>
<evidence type="ECO:0000259" key="4">
    <source>
        <dbReference type="Pfam" id="PF14490"/>
    </source>
</evidence>
<reference evidence="7 8" key="1">
    <citation type="submission" date="2019-11" db="EMBL/GenBank/DDBJ databases">
        <title>Comparative genomics of hydrocarbon-degrading Desulfosarcina strains.</title>
        <authorList>
            <person name="Watanabe M."/>
            <person name="Kojima H."/>
            <person name="Fukui M."/>
        </authorList>
    </citation>
    <scope>NUCLEOTIDE SEQUENCE [LARGE SCALE GENOMIC DNA]</scope>
    <source>
        <strain evidence="7 8">PL12</strain>
    </source>
</reference>
<feature type="domain" description="ATP-dependent RecD2 DNA helicase OB-fold" evidence="6">
    <location>
        <begin position="11"/>
        <end position="76"/>
    </location>
</feature>
<evidence type="ECO:0000313" key="7">
    <source>
        <dbReference type="EMBL" id="BBO66357.1"/>
    </source>
</evidence>
<accession>A0A5K7YP26</accession>
<keyword evidence="7" id="KW-0378">Hydrolase</keyword>
<dbReference type="EMBL" id="AP021874">
    <property type="protein sequence ID" value="BBO66357.1"/>
    <property type="molecule type" value="Genomic_DNA"/>
</dbReference>
<dbReference type="Gene3D" id="2.30.30.940">
    <property type="match status" value="1"/>
</dbReference>
<dbReference type="Pfam" id="PF18335">
    <property type="entry name" value="SH3_13"/>
    <property type="match status" value="1"/>
</dbReference>
<dbReference type="PANTHER" id="PTHR43788">
    <property type="entry name" value="DNA2/NAM7 HELICASE FAMILY MEMBER"/>
    <property type="match status" value="1"/>
</dbReference>
<dbReference type="SUPFAM" id="SSF52540">
    <property type="entry name" value="P-loop containing nucleoside triphosphate hydrolases"/>
    <property type="match status" value="2"/>
</dbReference>
<dbReference type="InterPro" id="IPR055446">
    <property type="entry name" value="RecD2_N_OB"/>
</dbReference>
<evidence type="ECO:0000256" key="1">
    <source>
        <dbReference type="ARBA" id="ARBA00022741"/>
    </source>
</evidence>
<name>A0A5K7YP26_9BACT</name>
<dbReference type="RefSeq" id="WP_155314748.1">
    <property type="nucleotide sequence ID" value="NZ_AP021874.1"/>
</dbReference>
<evidence type="ECO:0000259" key="3">
    <source>
        <dbReference type="Pfam" id="PF13538"/>
    </source>
</evidence>